<protein>
    <submittedName>
        <fullName evidence="1">Uncharacterized protein</fullName>
    </submittedName>
</protein>
<organism evidence="1 2">
    <name type="scientific">Virgisporangium aurantiacum</name>
    <dbReference type="NCBI Taxonomy" id="175570"/>
    <lineage>
        <taxon>Bacteria</taxon>
        <taxon>Bacillati</taxon>
        <taxon>Actinomycetota</taxon>
        <taxon>Actinomycetes</taxon>
        <taxon>Micromonosporales</taxon>
        <taxon>Micromonosporaceae</taxon>
        <taxon>Virgisporangium</taxon>
    </lineage>
</organism>
<dbReference type="AlphaFoldDB" id="A0A8J3Z240"/>
<sequence>MVDRVRLRTESITRWNILRCFTGVEASTGPDHALSHESVRNGVRGLPDMLGRLPVLGALLTWSFTGRSSSPIGLGTITYPFTDSGRAVSRPRGPRFGWPG</sequence>
<gene>
    <name evidence="1" type="ORF">Vau01_036950</name>
</gene>
<keyword evidence="2" id="KW-1185">Reference proteome</keyword>
<comment type="caution">
    <text evidence="1">The sequence shown here is derived from an EMBL/GenBank/DDBJ whole genome shotgun (WGS) entry which is preliminary data.</text>
</comment>
<accession>A0A8J3Z240</accession>
<name>A0A8J3Z240_9ACTN</name>
<evidence type="ECO:0000313" key="1">
    <source>
        <dbReference type="EMBL" id="GIJ56179.1"/>
    </source>
</evidence>
<proteinExistence type="predicted"/>
<evidence type="ECO:0000313" key="2">
    <source>
        <dbReference type="Proteomes" id="UP000612585"/>
    </source>
</evidence>
<dbReference type="Proteomes" id="UP000612585">
    <property type="component" value="Unassembled WGS sequence"/>
</dbReference>
<dbReference type="EMBL" id="BOPG01000023">
    <property type="protein sequence ID" value="GIJ56179.1"/>
    <property type="molecule type" value="Genomic_DNA"/>
</dbReference>
<reference evidence="1" key="1">
    <citation type="submission" date="2021-01" db="EMBL/GenBank/DDBJ databases">
        <title>Whole genome shotgun sequence of Virgisporangium aurantiacum NBRC 16421.</title>
        <authorList>
            <person name="Komaki H."/>
            <person name="Tamura T."/>
        </authorList>
    </citation>
    <scope>NUCLEOTIDE SEQUENCE</scope>
    <source>
        <strain evidence="1">NBRC 16421</strain>
    </source>
</reference>